<name>A0A0E9RQH1_ANGAN</name>
<organism evidence="1">
    <name type="scientific">Anguilla anguilla</name>
    <name type="common">European freshwater eel</name>
    <name type="synonym">Muraena anguilla</name>
    <dbReference type="NCBI Taxonomy" id="7936"/>
    <lineage>
        <taxon>Eukaryota</taxon>
        <taxon>Metazoa</taxon>
        <taxon>Chordata</taxon>
        <taxon>Craniata</taxon>
        <taxon>Vertebrata</taxon>
        <taxon>Euteleostomi</taxon>
        <taxon>Actinopterygii</taxon>
        <taxon>Neopterygii</taxon>
        <taxon>Teleostei</taxon>
        <taxon>Anguilliformes</taxon>
        <taxon>Anguillidae</taxon>
        <taxon>Anguilla</taxon>
    </lineage>
</organism>
<evidence type="ECO:0000313" key="1">
    <source>
        <dbReference type="EMBL" id="JAH30598.1"/>
    </source>
</evidence>
<reference evidence="1" key="2">
    <citation type="journal article" date="2015" name="Fish Shellfish Immunol.">
        <title>Early steps in the European eel (Anguilla anguilla)-Vibrio vulnificus interaction in the gills: Role of the RtxA13 toxin.</title>
        <authorList>
            <person name="Callol A."/>
            <person name="Pajuelo D."/>
            <person name="Ebbesson L."/>
            <person name="Teles M."/>
            <person name="MacKenzie S."/>
            <person name="Amaro C."/>
        </authorList>
    </citation>
    <scope>NUCLEOTIDE SEQUENCE</scope>
</reference>
<proteinExistence type="predicted"/>
<dbReference type="AlphaFoldDB" id="A0A0E9RQH1"/>
<sequence>MCQRRKGNNDASDLRGDAEEINPLCPRAKQTVACSDWYVTRSVSSKTFRLTFNTLSSVMF</sequence>
<accession>A0A0E9RQH1</accession>
<protein>
    <submittedName>
        <fullName evidence="1">Uncharacterized protein</fullName>
    </submittedName>
</protein>
<reference evidence="1" key="1">
    <citation type="submission" date="2014-11" db="EMBL/GenBank/DDBJ databases">
        <authorList>
            <person name="Amaro Gonzalez C."/>
        </authorList>
    </citation>
    <scope>NUCLEOTIDE SEQUENCE</scope>
</reference>
<dbReference type="EMBL" id="GBXM01077979">
    <property type="protein sequence ID" value="JAH30598.1"/>
    <property type="molecule type" value="Transcribed_RNA"/>
</dbReference>